<keyword evidence="2" id="KW-1185">Reference proteome</keyword>
<proteinExistence type="predicted"/>
<organism evidence="1 2">
    <name type="scientific">Ancylostoma duodenale</name>
    <dbReference type="NCBI Taxonomy" id="51022"/>
    <lineage>
        <taxon>Eukaryota</taxon>
        <taxon>Metazoa</taxon>
        <taxon>Ecdysozoa</taxon>
        <taxon>Nematoda</taxon>
        <taxon>Chromadorea</taxon>
        <taxon>Rhabditida</taxon>
        <taxon>Rhabditina</taxon>
        <taxon>Rhabditomorpha</taxon>
        <taxon>Strongyloidea</taxon>
        <taxon>Ancylostomatidae</taxon>
        <taxon>Ancylostomatinae</taxon>
        <taxon>Ancylostoma</taxon>
    </lineage>
</organism>
<dbReference type="EMBL" id="KN727265">
    <property type="protein sequence ID" value="KIH66088.1"/>
    <property type="molecule type" value="Genomic_DNA"/>
</dbReference>
<name>A0A0C2D8N2_9BILA</name>
<evidence type="ECO:0000313" key="1">
    <source>
        <dbReference type="EMBL" id="KIH66088.1"/>
    </source>
</evidence>
<dbReference type="AlphaFoldDB" id="A0A0C2D8N2"/>
<gene>
    <name evidence="1" type="ORF">ANCDUO_03586</name>
</gene>
<accession>A0A0C2D8N2</accession>
<sequence>MEKFALIGRVYFNNFAYTTPPLAISLVDTMIMSEALKKPVTLMVFNNELARKACQLLDCFHPLYKNNIQCCGRPEGD</sequence>
<dbReference type="Proteomes" id="UP000054047">
    <property type="component" value="Unassembled WGS sequence"/>
</dbReference>
<protein>
    <submittedName>
        <fullName evidence="1">Uncharacterized protein</fullName>
    </submittedName>
</protein>
<reference evidence="1 2" key="1">
    <citation type="submission" date="2013-12" db="EMBL/GenBank/DDBJ databases">
        <title>Draft genome of the parsitic nematode Ancylostoma duodenale.</title>
        <authorList>
            <person name="Mitreva M."/>
        </authorList>
    </citation>
    <scope>NUCLEOTIDE SEQUENCE [LARGE SCALE GENOMIC DNA]</scope>
    <source>
        <strain evidence="1 2">Zhejiang</strain>
    </source>
</reference>
<evidence type="ECO:0000313" key="2">
    <source>
        <dbReference type="Proteomes" id="UP000054047"/>
    </source>
</evidence>